<sequence>MNRQLWKCCGKTFSDITKYTDHFLIVHTKNADYKGTNATNTNDDSTLSESPDNGSKQIRIPKKTTRKNKCKKDITVVDSTGKSNDSNGITEKPTINAMNTKLDDNILRESVKSSMESNVKLNRIEMKAFDHLEQKETTSATNKQSSTR</sequence>
<name>A0A8X6MXI7_NEPPI</name>
<organism evidence="2 3">
    <name type="scientific">Nephila pilipes</name>
    <name type="common">Giant wood spider</name>
    <name type="synonym">Nephila maculata</name>
    <dbReference type="NCBI Taxonomy" id="299642"/>
    <lineage>
        <taxon>Eukaryota</taxon>
        <taxon>Metazoa</taxon>
        <taxon>Ecdysozoa</taxon>
        <taxon>Arthropoda</taxon>
        <taxon>Chelicerata</taxon>
        <taxon>Arachnida</taxon>
        <taxon>Araneae</taxon>
        <taxon>Araneomorphae</taxon>
        <taxon>Entelegynae</taxon>
        <taxon>Araneoidea</taxon>
        <taxon>Nephilidae</taxon>
        <taxon>Nephila</taxon>
    </lineage>
</organism>
<keyword evidence="3" id="KW-1185">Reference proteome</keyword>
<evidence type="ECO:0000313" key="3">
    <source>
        <dbReference type="Proteomes" id="UP000887013"/>
    </source>
</evidence>
<protein>
    <submittedName>
        <fullName evidence="2">Uncharacterized protein</fullName>
    </submittedName>
</protein>
<accession>A0A8X6MXI7</accession>
<proteinExistence type="predicted"/>
<reference evidence="2" key="1">
    <citation type="submission" date="2020-08" db="EMBL/GenBank/DDBJ databases">
        <title>Multicomponent nature underlies the extraordinary mechanical properties of spider dragline silk.</title>
        <authorList>
            <person name="Kono N."/>
            <person name="Nakamura H."/>
            <person name="Mori M."/>
            <person name="Yoshida Y."/>
            <person name="Ohtoshi R."/>
            <person name="Malay A.D."/>
            <person name="Moran D.A.P."/>
            <person name="Tomita M."/>
            <person name="Numata K."/>
            <person name="Arakawa K."/>
        </authorList>
    </citation>
    <scope>NUCLEOTIDE SEQUENCE</scope>
</reference>
<feature type="compositionally biased region" description="Basic residues" evidence="1">
    <location>
        <begin position="59"/>
        <end position="69"/>
    </location>
</feature>
<feature type="region of interest" description="Disordered" evidence="1">
    <location>
        <begin position="34"/>
        <end position="69"/>
    </location>
</feature>
<gene>
    <name evidence="2" type="ORF">NPIL_302511</name>
</gene>
<dbReference type="EMBL" id="BMAW01003292">
    <property type="protein sequence ID" value="GFS82823.1"/>
    <property type="molecule type" value="Genomic_DNA"/>
</dbReference>
<feature type="compositionally biased region" description="Polar residues" evidence="1">
    <location>
        <begin position="36"/>
        <end position="56"/>
    </location>
</feature>
<dbReference type="Proteomes" id="UP000887013">
    <property type="component" value="Unassembled WGS sequence"/>
</dbReference>
<dbReference type="AlphaFoldDB" id="A0A8X6MXI7"/>
<evidence type="ECO:0000313" key="2">
    <source>
        <dbReference type="EMBL" id="GFS82823.1"/>
    </source>
</evidence>
<comment type="caution">
    <text evidence="2">The sequence shown here is derived from an EMBL/GenBank/DDBJ whole genome shotgun (WGS) entry which is preliminary data.</text>
</comment>
<feature type="compositionally biased region" description="Polar residues" evidence="1">
    <location>
        <begin position="137"/>
        <end position="148"/>
    </location>
</feature>
<feature type="non-terminal residue" evidence="2">
    <location>
        <position position="148"/>
    </location>
</feature>
<evidence type="ECO:0000256" key="1">
    <source>
        <dbReference type="SAM" id="MobiDB-lite"/>
    </source>
</evidence>
<feature type="region of interest" description="Disordered" evidence="1">
    <location>
        <begin position="129"/>
        <end position="148"/>
    </location>
</feature>